<evidence type="ECO:0000256" key="4">
    <source>
        <dbReference type="ARBA" id="ARBA00010662"/>
    </source>
</evidence>
<evidence type="ECO:0000313" key="9">
    <source>
        <dbReference type="EMBL" id="TWU44961.1"/>
    </source>
</evidence>
<dbReference type="PANTHER" id="PTHR11054:SF0">
    <property type="entry name" value="6-PHOSPHOGLUCONOLACTONASE"/>
    <property type="match status" value="1"/>
</dbReference>
<dbReference type="InterPro" id="IPR039104">
    <property type="entry name" value="6PGL"/>
</dbReference>
<evidence type="ECO:0000256" key="2">
    <source>
        <dbReference type="ARBA" id="ARBA00002681"/>
    </source>
</evidence>
<organism evidence="9 10">
    <name type="scientific">Novipirellula aureliae</name>
    <dbReference type="NCBI Taxonomy" id="2527966"/>
    <lineage>
        <taxon>Bacteria</taxon>
        <taxon>Pseudomonadati</taxon>
        <taxon>Planctomycetota</taxon>
        <taxon>Planctomycetia</taxon>
        <taxon>Pirellulales</taxon>
        <taxon>Pirellulaceae</taxon>
        <taxon>Novipirellula</taxon>
    </lineage>
</organism>
<dbReference type="InterPro" id="IPR006148">
    <property type="entry name" value="Glc/Gal-6P_isomerase"/>
</dbReference>
<dbReference type="Pfam" id="PF01182">
    <property type="entry name" value="Glucosamine_iso"/>
    <property type="match status" value="1"/>
</dbReference>
<name>A0A5C6EB42_9BACT</name>
<dbReference type="UniPathway" id="UPA00115">
    <property type="reaction ID" value="UER00409"/>
</dbReference>
<feature type="domain" description="Glucosamine/galactosamine-6-phosphate isomerase" evidence="8">
    <location>
        <begin position="48"/>
        <end position="259"/>
    </location>
</feature>
<evidence type="ECO:0000256" key="6">
    <source>
        <dbReference type="ARBA" id="ARBA00020337"/>
    </source>
</evidence>
<dbReference type="Proteomes" id="UP000315471">
    <property type="component" value="Unassembled WGS sequence"/>
</dbReference>
<keyword evidence="7 9" id="KW-0378">Hydrolase</keyword>
<accession>A0A5C6EB42</accession>
<dbReference type="InterPro" id="IPR005900">
    <property type="entry name" value="6-phosphogluconolactonase_DevB"/>
</dbReference>
<comment type="pathway">
    <text evidence="3 7">Carbohydrate degradation; pentose phosphate pathway; D-ribulose 5-phosphate from D-glucose 6-phosphate (oxidative stage): step 2/3.</text>
</comment>
<comment type="similarity">
    <text evidence="4 7">Belongs to the glucosamine/galactosamine-6-phosphate isomerase family. 6-phosphogluconolactonase subfamily.</text>
</comment>
<reference evidence="9 10" key="1">
    <citation type="submission" date="2019-02" db="EMBL/GenBank/DDBJ databases">
        <title>Deep-cultivation of Planctomycetes and their phenomic and genomic characterization uncovers novel biology.</title>
        <authorList>
            <person name="Wiegand S."/>
            <person name="Jogler M."/>
            <person name="Boedeker C."/>
            <person name="Pinto D."/>
            <person name="Vollmers J."/>
            <person name="Rivas-Marin E."/>
            <person name="Kohn T."/>
            <person name="Peeters S.H."/>
            <person name="Heuer A."/>
            <person name="Rast P."/>
            <person name="Oberbeckmann S."/>
            <person name="Bunk B."/>
            <person name="Jeske O."/>
            <person name="Meyerdierks A."/>
            <person name="Storesund J.E."/>
            <person name="Kallscheuer N."/>
            <person name="Luecker S."/>
            <person name="Lage O.M."/>
            <person name="Pohl T."/>
            <person name="Merkel B.J."/>
            <person name="Hornburger P."/>
            <person name="Mueller R.-W."/>
            <person name="Bruemmer F."/>
            <person name="Labrenz M."/>
            <person name="Spormann A.M."/>
            <person name="Op Den Camp H."/>
            <person name="Overmann J."/>
            <person name="Amann R."/>
            <person name="Jetten M.S.M."/>
            <person name="Mascher T."/>
            <person name="Medema M.H."/>
            <person name="Devos D.P."/>
            <person name="Kaster A.-K."/>
            <person name="Ovreas L."/>
            <person name="Rohde M."/>
            <person name="Galperin M.Y."/>
            <person name="Jogler C."/>
        </authorList>
    </citation>
    <scope>NUCLEOTIDE SEQUENCE [LARGE SCALE GENOMIC DNA]</scope>
    <source>
        <strain evidence="9 10">Q31b</strain>
    </source>
</reference>
<dbReference type="EMBL" id="SJPY01000001">
    <property type="protein sequence ID" value="TWU44961.1"/>
    <property type="molecule type" value="Genomic_DNA"/>
</dbReference>
<dbReference type="Gene3D" id="3.40.50.1360">
    <property type="match status" value="1"/>
</dbReference>
<evidence type="ECO:0000313" key="10">
    <source>
        <dbReference type="Proteomes" id="UP000315471"/>
    </source>
</evidence>
<evidence type="ECO:0000256" key="5">
    <source>
        <dbReference type="ARBA" id="ARBA00013198"/>
    </source>
</evidence>
<comment type="function">
    <text evidence="2 7">Hydrolysis of 6-phosphogluconolactone to 6-phosphogluconate.</text>
</comment>
<evidence type="ECO:0000256" key="3">
    <source>
        <dbReference type="ARBA" id="ARBA00004961"/>
    </source>
</evidence>
<comment type="caution">
    <text evidence="9">The sequence shown here is derived from an EMBL/GenBank/DDBJ whole genome shotgun (WGS) entry which is preliminary data.</text>
</comment>
<dbReference type="InterPro" id="IPR037171">
    <property type="entry name" value="NagB/RpiA_transferase-like"/>
</dbReference>
<evidence type="ECO:0000256" key="1">
    <source>
        <dbReference type="ARBA" id="ARBA00000832"/>
    </source>
</evidence>
<dbReference type="GO" id="GO:0005975">
    <property type="term" value="P:carbohydrate metabolic process"/>
    <property type="evidence" value="ECO:0007669"/>
    <property type="project" value="UniProtKB-UniRule"/>
</dbReference>
<dbReference type="EC" id="3.1.1.31" evidence="5 7"/>
<sequence>MQLLTTRFQVMPNRFDVFATIFFTTAITQTKAIETTMSIPSVQPYPTLADLYKAASKAFCNLANECISEYGVFRVSLSGGSTPKRLYEMIACESLQWNRIHWFFGDERNVPPESPDSNFRMVHEALLSKIDAPESNVHPVMVNLDDPATAANEYQCLLEQHFQGQKMPVWDLVLLGMGDDSHTASLFPNTAAIEETSRWFVENWVEKFDAYRYTLTAPAINSAIERWFLVSGESKRQALANVWSDPLSVSDYPAQLIDATEWFVTEDAMPR</sequence>
<gene>
    <name evidence="9" type="primary">pgl_1</name>
    <name evidence="7" type="synonym">pgl</name>
    <name evidence="9" type="ORF">Q31b_01320</name>
</gene>
<dbReference type="GO" id="GO:0017057">
    <property type="term" value="F:6-phosphogluconolactonase activity"/>
    <property type="evidence" value="ECO:0007669"/>
    <property type="project" value="UniProtKB-UniRule"/>
</dbReference>
<dbReference type="AlphaFoldDB" id="A0A5C6EB42"/>
<protein>
    <recommendedName>
        <fullName evidence="6 7">6-phosphogluconolactonase</fullName>
        <shortName evidence="7">6PGL</shortName>
        <ecNumber evidence="5 7">3.1.1.31</ecNumber>
    </recommendedName>
</protein>
<evidence type="ECO:0000259" key="8">
    <source>
        <dbReference type="Pfam" id="PF01182"/>
    </source>
</evidence>
<dbReference type="SUPFAM" id="SSF100950">
    <property type="entry name" value="NagB/RpiA/CoA transferase-like"/>
    <property type="match status" value="1"/>
</dbReference>
<dbReference type="GO" id="GO:0006098">
    <property type="term" value="P:pentose-phosphate shunt"/>
    <property type="evidence" value="ECO:0007669"/>
    <property type="project" value="UniProtKB-UniPathway"/>
</dbReference>
<evidence type="ECO:0000256" key="7">
    <source>
        <dbReference type="RuleBase" id="RU365095"/>
    </source>
</evidence>
<keyword evidence="10" id="KW-1185">Reference proteome</keyword>
<dbReference type="CDD" id="cd01400">
    <property type="entry name" value="6PGL"/>
    <property type="match status" value="1"/>
</dbReference>
<comment type="catalytic activity">
    <reaction evidence="1 7">
        <text>6-phospho-D-glucono-1,5-lactone + H2O = 6-phospho-D-gluconate + H(+)</text>
        <dbReference type="Rhea" id="RHEA:12556"/>
        <dbReference type="ChEBI" id="CHEBI:15377"/>
        <dbReference type="ChEBI" id="CHEBI:15378"/>
        <dbReference type="ChEBI" id="CHEBI:57955"/>
        <dbReference type="ChEBI" id="CHEBI:58759"/>
        <dbReference type="EC" id="3.1.1.31"/>
    </reaction>
</comment>
<dbReference type="NCBIfam" id="TIGR01198">
    <property type="entry name" value="pgl"/>
    <property type="match status" value="1"/>
</dbReference>
<dbReference type="PANTHER" id="PTHR11054">
    <property type="entry name" value="6-PHOSPHOGLUCONOLACTONASE"/>
    <property type="match status" value="1"/>
</dbReference>
<proteinExistence type="inferred from homology"/>